<keyword evidence="2" id="KW-0732">Signal</keyword>
<reference evidence="5" key="2">
    <citation type="submission" date="2025-09" db="UniProtKB">
        <authorList>
            <consortium name="Ensembl"/>
        </authorList>
    </citation>
    <scope>IDENTIFICATION</scope>
</reference>
<feature type="chain" id="PRO_5034321207" evidence="2">
    <location>
        <begin position="17"/>
        <end position="509"/>
    </location>
</feature>
<dbReference type="Ensembl" id="ENSPCET00000002539.1">
    <property type="protein sequence ID" value="ENSPCEP00000002458.1"/>
    <property type="gene ID" value="ENSPCEG00000001798.1"/>
</dbReference>
<dbReference type="PANTHER" id="PTHR10132">
    <property type="entry name" value="ALPHA-/EPSILON-SARCOGLYCAN FAMILY MEMBER"/>
    <property type="match status" value="1"/>
</dbReference>
<evidence type="ECO:0000259" key="4">
    <source>
        <dbReference type="Pfam" id="PF20989"/>
    </source>
</evidence>
<reference evidence="5" key="1">
    <citation type="submission" date="2025-08" db="UniProtKB">
        <authorList>
            <consortium name="Ensembl"/>
        </authorList>
    </citation>
    <scope>IDENTIFICATION</scope>
</reference>
<feature type="transmembrane region" description="Helical" evidence="1">
    <location>
        <begin position="326"/>
        <end position="349"/>
    </location>
</feature>
<evidence type="ECO:0000313" key="5">
    <source>
        <dbReference type="Ensembl" id="ENSPCEP00000002458.1"/>
    </source>
</evidence>
<name>A0A8C8RAS7_9SAUR</name>
<feature type="domain" description="Sarcoglycan alpha/epsilon N-terminal" evidence="3">
    <location>
        <begin position="63"/>
        <end position="145"/>
    </location>
</feature>
<dbReference type="InterPro" id="IPR048347">
    <property type="entry name" value="Sarcoglycan_C"/>
</dbReference>
<keyword evidence="6" id="KW-1185">Reference proteome</keyword>
<sequence>MVALIWLVACWNPCLFLTPGWIWGSPYGQKMLVPHQGPLDVTLSLPTVVCLARILAALPDRNVSPVAGTIFVHELRREHFRGAFPSGHKNYSGEYILPNTPITFHAQLLGYPDLPRWLRYIQRSPYQPGYLYGSPTAKDVGRQLIEVLGRRCPPTARGVHWLGGNAQMPYQAEFFVKNRDVEEVLPADAQKQFQQALDIMLEQKDWSIINITSALDRGGRVPLPIEGRKEGVYIKVGSRRPFSDCLMEAKSSDNQYRCSLEQQPVITCYDSFSPQFRIDWCNITLADLSNLSSTEVAPVWGDGVLEDSSEYNPPTDAPEKEFLSDYLLTILLPLLVALLLCLLLAYIMYCRREGFIQMVHHNTIHGNTKELRHMASSRDVPRPLSTLPMFNVRTGERISPLQGRKDGPRVPLILAQQIPAENVEITGTHILMPVPPTTLQGRSTLTQLSTLELQHHADLAEESPFFFSVAGAAQGIKDHRVSRLEPRFLEPHLAKQRTEETRAVLPIWK</sequence>
<dbReference type="Pfam" id="PF05510">
    <property type="entry name" value="Sarcoglycan_2"/>
    <property type="match status" value="1"/>
</dbReference>
<dbReference type="AlphaFoldDB" id="A0A8C8RAS7"/>
<dbReference type="GO" id="GO:0016012">
    <property type="term" value="C:sarcoglycan complex"/>
    <property type="evidence" value="ECO:0007669"/>
    <property type="project" value="InterPro"/>
</dbReference>
<feature type="signal peptide" evidence="2">
    <location>
        <begin position="1"/>
        <end position="16"/>
    </location>
</feature>
<accession>A0A8C8RAS7</accession>
<evidence type="ECO:0000256" key="2">
    <source>
        <dbReference type="SAM" id="SignalP"/>
    </source>
</evidence>
<dbReference type="Proteomes" id="UP000694393">
    <property type="component" value="Unplaced"/>
</dbReference>
<keyword evidence="1" id="KW-0812">Transmembrane</keyword>
<dbReference type="InterPro" id="IPR048346">
    <property type="entry name" value="Sarcoglycan_N"/>
</dbReference>
<evidence type="ECO:0000313" key="6">
    <source>
        <dbReference type="Proteomes" id="UP000694393"/>
    </source>
</evidence>
<proteinExistence type="predicted"/>
<evidence type="ECO:0000259" key="3">
    <source>
        <dbReference type="Pfam" id="PF05510"/>
    </source>
</evidence>
<dbReference type="InterPro" id="IPR008908">
    <property type="entry name" value="Sarcoglycan_alpha/epsilon"/>
</dbReference>
<evidence type="ECO:0000256" key="1">
    <source>
        <dbReference type="SAM" id="Phobius"/>
    </source>
</evidence>
<protein>
    <submittedName>
        <fullName evidence="5">Sarcoglycan alpha</fullName>
    </submittedName>
</protein>
<dbReference type="PANTHER" id="PTHR10132:SF16">
    <property type="entry name" value="ALPHA-SARCOGLYCAN"/>
    <property type="match status" value="1"/>
</dbReference>
<organism evidence="5 6">
    <name type="scientific">Pelusios castaneus</name>
    <name type="common">West African mud turtle</name>
    <dbReference type="NCBI Taxonomy" id="367368"/>
    <lineage>
        <taxon>Eukaryota</taxon>
        <taxon>Metazoa</taxon>
        <taxon>Chordata</taxon>
        <taxon>Craniata</taxon>
        <taxon>Vertebrata</taxon>
        <taxon>Euteleostomi</taxon>
        <taxon>Archelosauria</taxon>
        <taxon>Testudinata</taxon>
        <taxon>Testudines</taxon>
        <taxon>Pleurodira</taxon>
        <taxon>Pelomedusidae</taxon>
        <taxon>Pelusios</taxon>
    </lineage>
</organism>
<keyword evidence="1" id="KW-0472">Membrane</keyword>
<feature type="domain" description="Sarcoglycan alpha/epsilon second" evidence="4">
    <location>
        <begin position="168"/>
        <end position="286"/>
    </location>
</feature>
<keyword evidence="1" id="KW-1133">Transmembrane helix</keyword>
<dbReference type="Pfam" id="PF20989">
    <property type="entry name" value="Sarcoglycan_2_C"/>
    <property type="match status" value="1"/>
</dbReference>